<feature type="domain" description="HAMP" evidence="13">
    <location>
        <begin position="364"/>
        <end position="418"/>
    </location>
</feature>
<dbReference type="CDD" id="cd12913">
    <property type="entry name" value="PDC1_MCP_like"/>
    <property type="match status" value="1"/>
</dbReference>
<comment type="caution">
    <text evidence="14">The sequence shown here is derived from an EMBL/GenBank/DDBJ whole genome shotgun (WGS) entry which is preliminary data.</text>
</comment>
<keyword evidence="7 11" id="KW-0472">Membrane</keyword>
<dbReference type="SMART" id="SM00304">
    <property type="entry name" value="HAMP"/>
    <property type="match status" value="1"/>
</dbReference>
<evidence type="ECO:0000259" key="12">
    <source>
        <dbReference type="PROSITE" id="PS50111"/>
    </source>
</evidence>
<evidence type="ECO:0000256" key="6">
    <source>
        <dbReference type="ARBA" id="ARBA00022989"/>
    </source>
</evidence>
<dbReference type="PROSITE" id="PS50111">
    <property type="entry name" value="CHEMOTAXIS_TRANSDUC_2"/>
    <property type="match status" value="1"/>
</dbReference>
<dbReference type="Pfam" id="PF22673">
    <property type="entry name" value="MCP-like_PDC_1"/>
    <property type="match status" value="1"/>
</dbReference>
<dbReference type="InterPro" id="IPR003660">
    <property type="entry name" value="HAMP_dom"/>
</dbReference>
<dbReference type="PANTHER" id="PTHR32089">
    <property type="entry name" value="METHYL-ACCEPTING CHEMOTAXIS PROTEIN MCPB"/>
    <property type="match status" value="1"/>
</dbReference>
<name>A0ABY1B4L2_9PSED</name>
<dbReference type="Gene3D" id="1.10.287.950">
    <property type="entry name" value="Methyl-accepting chemotaxis protein"/>
    <property type="match status" value="1"/>
</dbReference>
<evidence type="ECO:0000313" key="14">
    <source>
        <dbReference type="EMBL" id="SEP90542.1"/>
    </source>
</evidence>
<evidence type="ECO:0000259" key="13">
    <source>
        <dbReference type="PROSITE" id="PS50885"/>
    </source>
</evidence>
<dbReference type="Gene3D" id="3.30.450.20">
    <property type="entry name" value="PAS domain"/>
    <property type="match status" value="1"/>
</dbReference>
<organism evidence="14 15">
    <name type="scientific">Pseudomonas cuatrocienegasensis</name>
    <dbReference type="NCBI Taxonomy" id="543360"/>
    <lineage>
        <taxon>Bacteria</taxon>
        <taxon>Pseudomonadati</taxon>
        <taxon>Pseudomonadota</taxon>
        <taxon>Gammaproteobacteria</taxon>
        <taxon>Pseudomonadales</taxon>
        <taxon>Pseudomonadaceae</taxon>
        <taxon>Pseudomonas</taxon>
    </lineage>
</organism>
<dbReference type="EMBL" id="FOFP01000002">
    <property type="protein sequence ID" value="SEP90542.1"/>
    <property type="molecule type" value="Genomic_DNA"/>
</dbReference>
<keyword evidence="3" id="KW-0488">Methylation</keyword>
<gene>
    <name evidence="14" type="ORF">SAMN05216600_102220</name>
</gene>
<comment type="subcellular location">
    <subcellularLocation>
        <location evidence="1">Cell membrane</location>
    </subcellularLocation>
</comment>
<dbReference type="PROSITE" id="PS50885">
    <property type="entry name" value="HAMP"/>
    <property type="match status" value="1"/>
</dbReference>
<feature type="transmembrane region" description="Helical" evidence="11">
    <location>
        <begin position="345"/>
        <end position="367"/>
    </location>
</feature>
<comment type="similarity">
    <text evidence="9">Belongs to the methyl-accepting chemotaxis (MCP) protein family.</text>
</comment>
<protein>
    <submittedName>
        <fullName evidence="14">Methyl-accepting chemotaxis protein</fullName>
    </submittedName>
</protein>
<sequence>MTLRAKVILLVGVCLAGLALTVIVASVYEMRALSRQAELQASASLGASINARVEESVRSQTASVQAFFADTLRAGEQAAAEIERVVTLARKLPQEEGVVREHLTAQVRSLLDANPALLSSYVVFLPDALDGRDAAFVGLTQSGSNEQGRFAPVWFRQGPQTLEQVAAAEKTLVDETPMTDGRPARTWFDCPLRTQAACLLSPYLDSASGQALLLTSLTVPVRIDGKVVAVLGVDILLEQLQVLAQRAQRALPGQDSVVWLLSSANLVAATTADASVLGQPWQAPDKTVRADGLQDIHAEQAFQPITGAQPWNVRVQVPAEQAFEPITSLQRRLNTQLQRSIRFELVLGVVASLLGLALMAFASRAIVNPLRGMAAMVDELGAGEGDLSRRINYVRQDELGALSRGINHFLDVLQPIIASIKAAMQVLNTAAVDSVQGVHANLAATEQQRGDIDHVATAMQQMRLSAHEVARNTASASSATDGILRTIEDGTDLIDRTTAIVALQGVELAATNEQVKALSLKSERIGVVLSLIRGIAEQTNLLALNAAIEAARAGDQGRGFAVVADEVRGLAQRTQNSIQEIHSIIEALQGDMHAVVRSMAINQQQVSETGQLFAELVESLYSVGSAVVTIAEMNGQIASAAEEQSAVAEHINTAVERIRSVSDELTRSARVSAQQTRAIDEQVATQVRLLSRFRV</sequence>
<keyword evidence="5 11" id="KW-0812">Transmembrane</keyword>
<dbReference type="SMART" id="SM00283">
    <property type="entry name" value="MA"/>
    <property type="match status" value="1"/>
</dbReference>
<evidence type="ECO:0000256" key="2">
    <source>
        <dbReference type="ARBA" id="ARBA00022475"/>
    </source>
</evidence>
<dbReference type="CDD" id="cd11386">
    <property type="entry name" value="MCP_signal"/>
    <property type="match status" value="1"/>
</dbReference>
<keyword evidence="2" id="KW-1003">Cell membrane</keyword>
<dbReference type="InterPro" id="IPR004089">
    <property type="entry name" value="MCPsignal_dom"/>
</dbReference>
<dbReference type="Proteomes" id="UP000198512">
    <property type="component" value="Unassembled WGS sequence"/>
</dbReference>
<dbReference type="Pfam" id="PF00672">
    <property type="entry name" value="HAMP"/>
    <property type="match status" value="1"/>
</dbReference>
<evidence type="ECO:0000256" key="3">
    <source>
        <dbReference type="ARBA" id="ARBA00022481"/>
    </source>
</evidence>
<dbReference type="PANTHER" id="PTHR32089:SF120">
    <property type="entry name" value="METHYL-ACCEPTING CHEMOTAXIS PROTEIN TLPQ"/>
    <property type="match status" value="1"/>
</dbReference>
<evidence type="ECO:0000256" key="5">
    <source>
        <dbReference type="ARBA" id="ARBA00022692"/>
    </source>
</evidence>
<keyword evidence="15" id="KW-1185">Reference proteome</keyword>
<evidence type="ECO:0000256" key="8">
    <source>
        <dbReference type="ARBA" id="ARBA00023224"/>
    </source>
</evidence>
<evidence type="ECO:0000256" key="4">
    <source>
        <dbReference type="ARBA" id="ARBA00022500"/>
    </source>
</evidence>
<keyword evidence="4" id="KW-0145">Chemotaxis</keyword>
<proteinExistence type="inferred from homology"/>
<keyword evidence="8 10" id="KW-0807">Transducer</keyword>
<dbReference type="CDD" id="cd06225">
    <property type="entry name" value="HAMP"/>
    <property type="match status" value="1"/>
</dbReference>
<keyword evidence="6 11" id="KW-1133">Transmembrane helix</keyword>
<evidence type="ECO:0000256" key="10">
    <source>
        <dbReference type="PROSITE-ProRule" id="PRU00284"/>
    </source>
</evidence>
<dbReference type="SUPFAM" id="SSF58104">
    <property type="entry name" value="Methyl-accepting chemotaxis protein (MCP) signaling domain"/>
    <property type="match status" value="1"/>
</dbReference>
<accession>A0ABY1B4L2</accession>
<reference evidence="14 15" key="1">
    <citation type="submission" date="2016-10" db="EMBL/GenBank/DDBJ databases">
        <authorList>
            <person name="Varghese N."/>
            <person name="Submissions S."/>
        </authorList>
    </citation>
    <scope>NUCLEOTIDE SEQUENCE [LARGE SCALE GENOMIC DNA]</scope>
    <source>
        <strain evidence="14 15">CIP 109853</strain>
    </source>
</reference>
<evidence type="ECO:0000256" key="7">
    <source>
        <dbReference type="ARBA" id="ARBA00023136"/>
    </source>
</evidence>
<evidence type="ECO:0000256" key="11">
    <source>
        <dbReference type="SAM" id="Phobius"/>
    </source>
</evidence>
<dbReference type="Pfam" id="PF00015">
    <property type="entry name" value="MCPsignal"/>
    <property type="match status" value="1"/>
</dbReference>
<evidence type="ECO:0000256" key="1">
    <source>
        <dbReference type="ARBA" id="ARBA00004236"/>
    </source>
</evidence>
<evidence type="ECO:0000256" key="9">
    <source>
        <dbReference type="ARBA" id="ARBA00029447"/>
    </source>
</evidence>
<evidence type="ECO:0000313" key="15">
    <source>
        <dbReference type="Proteomes" id="UP000198512"/>
    </source>
</evidence>
<feature type="domain" description="Methyl-accepting transducer" evidence="12">
    <location>
        <begin position="423"/>
        <end position="659"/>
    </location>
</feature>